<dbReference type="InterPro" id="IPR029056">
    <property type="entry name" value="Ribokinase-like"/>
</dbReference>
<dbReference type="SUPFAM" id="SSF53613">
    <property type="entry name" value="Ribokinase-like"/>
    <property type="match status" value="1"/>
</dbReference>
<keyword evidence="3" id="KW-1185">Reference proteome</keyword>
<sequence>MISRLPPSQIGMIVDKGPEFPASMEASLMKYGQEMWTFRNHSHHATTRVLNSYKGENRRFEYNTPRIRLTPKDLIGTDLANPKVLHFICSPARASAIMSEVQDEWSSITVYEPIPDSCIPEELPALKKVLPLISVLSPNAEEALSLVSLPLPPTKDRVEKATDDFLDIGVGKEGNGWVIIRCGALGAYLKSRATTGQWIEAFWTEKDGDKVVDVTGAGNSFLGGFAAGLRLSGGDVYEATLHASISASFIIEQEGLPAISEDSMGRCQWNGDVPSRRLDILRKRHNKKDQIYTCTRG</sequence>
<evidence type="ECO:0000259" key="1">
    <source>
        <dbReference type="Pfam" id="PF00294"/>
    </source>
</evidence>
<dbReference type="Pfam" id="PF00294">
    <property type="entry name" value="PfkB"/>
    <property type="match status" value="1"/>
</dbReference>
<dbReference type="HOGENOM" id="CLU_032834_1_0_1"/>
<reference evidence="3" key="2">
    <citation type="submission" date="2015-01" db="EMBL/GenBank/DDBJ databases">
        <title>Evolutionary Origins and Diversification of the Mycorrhizal Mutualists.</title>
        <authorList>
            <consortium name="DOE Joint Genome Institute"/>
            <consortium name="Mycorrhizal Genomics Consortium"/>
            <person name="Kohler A."/>
            <person name="Kuo A."/>
            <person name="Nagy L.G."/>
            <person name="Floudas D."/>
            <person name="Copeland A."/>
            <person name="Barry K.W."/>
            <person name="Cichocki N."/>
            <person name="Veneault-Fourrey C."/>
            <person name="LaButti K."/>
            <person name="Lindquist E.A."/>
            <person name="Lipzen A."/>
            <person name="Lundell T."/>
            <person name="Morin E."/>
            <person name="Murat C."/>
            <person name="Riley R."/>
            <person name="Ohm R."/>
            <person name="Sun H."/>
            <person name="Tunlid A."/>
            <person name="Henrissat B."/>
            <person name="Grigoriev I.V."/>
            <person name="Hibbett D.S."/>
            <person name="Martin F."/>
        </authorList>
    </citation>
    <scope>NUCLEOTIDE SEQUENCE [LARGE SCALE GENOMIC DNA]</scope>
    <source>
        <strain evidence="3">h7</strain>
    </source>
</reference>
<accession>A0A0C3C404</accession>
<reference evidence="2 3" key="1">
    <citation type="submission" date="2014-04" db="EMBL/GenBank/DDBJ databases">
        <authorList>
            <consortium name="DOE Joint Genome Institute"/>
            <person name="Kuo A."/>
            <person name="Gay G."/>
            <person name="Dore J."/>
            <person name="Kohler A."/>
            <person name="Nagy L.G."/>
            <person name="Floudas D."/>
            <person name="Copeland A."/>
            <person name="Barry K.W."/>
            <person name="Cichocki N."/>
            <person name="Veneault-Fourrey C."/>
            <person name="LaButti K."/>
            <person name="Lindquist E.A."/>
            <person name="Lipzen A."/>
            <person name="Lundell T."/>
            <person name="Morin E."/>
            <person name="Murat C."/>
            <person name="Sun H."/>
            <person name="Tunlid A."/>
            <person name="Henrissat B."/>
            <person name="Grigoriev I.V."/>
            <person name="Hibbett D.S."/>
            <person name="Martin F."/>
            <person name="Nordberg H.P."/>
            <person name="Cantor M.N."/>
            <person name="Hua S.X."/>
        </authorList>
    </citation>
    <scope>NUCLEOTIDE SEQUENCE [LARGE SCALE GENOMIC DNA]</scope>
    <source>
        <strain evidence="3">h7</strain>
    </source>
</reference>
<dbReference type="Proteomes" id="UP000053424">
    <property type="component" value="Unassembled WGS sequence"/>
</dbReference>
<proteinExistence type="predicted"/>
<feature type="domain" description="Carbohydrate kinase PfkB" evidence="1">
    <location>
        <begin position="81"/>
        <end position="256"/>
    </location>
</feature>
<dbReference type="OrthoDB" id="497927at2759"/>
<gene>
    <name evidence="2" type="ORF">M413DRAFT_68614</name>
</gene>
<dbReference type="PANTHER" id="PTHR47098">
    <property type="entry name" value="PROTEIN MAK32"/>
    <property type="match status" value="1"/>
</dbReference>
<protein>
    <recommendedName>
        <fullName evidence="1">Carbohydrate kinase PfkB domain-containing protein</fullName>
    </recommendedName>
</protein>
<dbReference type="InterPro" id="IPR011611">
    <property type="entry name" value="PfkB_dom"/>
</dbReference>
<evidence type="ECO:0000313" key="3">
    <source>
        <dbReference type="Proteomes" id="UP000053424"/>
    </source>
</evidence>
<dbReference type="PANTHER" id="PTHR47098:SF2">
    <property type="entry name" value="PROTEIN MAK32"/>
    <property type="match status" value="1"/>
</dbReference>
<organism evidence="2 3">
    <name type="scientific">Hebeloma cylindrosporum</name>
    <dbReference type="NCBI Taxonomy" id="76867"/>
    <lineage>
        <taxon>Eukaryota</taxon>
        <taxon>Fungi</taxon>
        <taxon>Dikarya</taxon>
        <taxon>Basidiomycota</taxon>
        <taxon>Agaricomycotina</taxon>
        <taxon>Agaricomycetes</taxon>
        <taxon>Agaricomycetidae</taxon>
        <taxon>Agaricales</taxon>
        <taxon>Agaricineae</taxon>
        <taxon>Hymenogastraceae</taxon>
        <taxon>Hebeloma</taxon>
    </lineage>
</organism>
<name>A0A0C3C404_HEBCY</name>
<dbReference type="STRING" id="686832.A0A0C3C404"/>
<evidence type="ECO:0000313" key="2">
    <source>
        <dbReference type="EMBL" id="KIM43590.1"/>
    </source>
</evidence>
<dbReference type="Gene3D" id="3.40.1190.20">
    <property type="match status" value="1"/>
</dbReference>
<dbReference type="AlphaFoldDB" id="A0A0C3C404"/>
<dbReference type="EMBL" id="KN831775">
    <property type="protein sequence ID" value="KIM43590.1"/>
    <property type="molecule type" value="Genomic_DNA"/>
</dbReference>